<organism evidence="3 4">
    <name type="scientific">Maioricimonas rarisocia</name>
    <dbReference type="NCBI Taxonomy" id="2528026"/>
    <lineage>
        <taxon>Bacteria</taxon>
        <taxon>Pseudomonadati</taxon>
        <taxon>Planctomycetota</taxon>
        <taxon>Planctomycetia</taxon>
        <taxon>Planctomycetales</taxon>
        <taxon>Planctomycetaceae</taxon>
        <taxon>Maioricimonas</taxon>
    </lineage>
</organism>
<accession>A0A517Z426</accession>
<evidence type="ECO:0000256" key="2">
    <source>
        <dbReference type="SAM" id="Phobius"/>
    </source>
</evidence>
<dbReference type="PANTHER" id="PTHR14136">
    <property type="entry name" value="BTB_POZ DOMAIN-CONTAINING PROTEIN KCTD9"/>
    <property type="match status" value="1"/>
</dbReference>
<feature type="transmembrane region" description="Helical" evidence="2">
    <location>
        <begin position="611"/>
        <end position="630"/>
    </location>
</feature>
<name>A0A517Z426_9PLAN</name>
<dbReference type="RefSeq" id="WP_145368027.1">
    <property type="nucleotide sequence ID" value="NZ_CP036275.1"/>
</dbReference>
<evidence type="ECO:0000313" key="4">
    <source>
        <dbReference type="Proteomes" id="UP000320496"/>
    </source>
</evidence>
<keyword evidence="2" id="KW-1133">Transmembrane helix</keyword>
<dbReference type="InterPro" id="IPR051082">
    <property type="entry name" value="Pentapeptide-BTB/POZ_domain"/>
</dbReference>
<feature type="region of interest" description="Disordered" evidence="1">
    <location>
        <begin position="237"/>
        <end position="258"/>
    </location>
</feature>
<dbReference type="Pfam" id="PF00805">
    <property type="entry name" value="Pentapeptide"/>
    <property type="match status" value="5"/>
</dbReference>
<gene>
    <name evidence="3" type="primary">pipB2</name>
    <name evidence="3" type="ORF">Mal4_15500</name>
</gene>
<dbReference type="InterPro" id="IPR001646">
    <property type="entry name" value="5peptide_repeat"/>
</dbReference>
<keyword evidence="2" id="KW-0812">Transmembrane</keyword>
<dbReference type="KEGG" id="mri:Mal4_15500"/>
<dbReference type="EMBL" id="CP036275">
    <property type="protein sequence ID" value="QDU37240.1"/>
    <property type="molecule type" value="Genomic_DNA"/>
</dbReference>
<dbReference type="SUPFAM" id="SSF141571">
    <property type="entry name" value="Pentapeptide repeat-like"/>
    <property type="match status" value="2"/>
</dbReference>
<sequence length="701" mass="76326">MSDLSEVLRRAFSQLPEGTQTTLRPLVAAGLLEPLAQRLLLVHQGGGNLERPRPHLEGETTPPVGEAFAPFRQAMQNWETNGADDQAATQQFVSAFATCEIPAVLVLLGQRTTSGSVVDGRAFPPARQKLVAAAGEVWNGNEQLTAAARALSKHCARCDDPFWGELNGNDELKNGRAQELVAQILDGTTWWNVFVHFQHGLVYEARVETGHGARWTADGQVFIGFVDPFDASQRIDGASDDAESSAVDPEADLGPLPDHLDRQELQRRYALGQRDFRGADLSGVDLKDLDLQGIDLTGGSLVKAKLFGTNLEGAVLTECDLGGTYLAGTRLSGATARRAQLRGCRMDRVSWRNVDFEGARLDQCNLRKAELTSCSLRKAGLADADLTEARLVDVRAYGAFTEGSCWHAASLEKCRFNNGRIAGTDFSDARFENCNFEGADLANTNCTAAQFVQCEFKDASFNSADLSGCSLEHACFDRAAMAGARLEKSCLSHASLGRANLSRANLRDADLSHAKLVQADLSRADLRSANLKGAELDGADMSSADVVETEVDESTSFEAARTIGVDFGTNWSLRQRVLESAHDLTIRHFRRKHPVLGFMWWLMLGCGKRSYLLLLWGIAIVVMFAGLMAVRPDSFDFGQAAPTFWDHMQNSLAVFVTLDLAVDKGTDAYGRGVMLVQMLLSYLMLGFMASLFSGIFPSPPE</sequence>
<dbReference type="Gene3D" id="2.160.20.80">
    <property type="entry name" value="E3 ubiquitin-protein ligase SopA"/>
    <property type="match status" value="2"/>
</dbReference>
<protein>
    <submittedName>
        <fullName evidence="3">Secreted effector protein pipB2</fullName>
    </submittedName>
</protein>
<dbReference type="Proteomes" id="UP000320496">
    <property type="component" value="Chromosome"/>
</dbReference>
<proteinExistence type="predicted"/>
<dbReference type="AlphaFoldDB" id="A0A517Z426"/>
<reference evidence="3 4" key="1">
    <citation type="submission" date="2019-02" db="EMBL/GenBank/DDBJ databases">
        <title>Deep-cultivation of Planctomycetes and their phenomic and genomic characterization uncovers novel biology.</title>
        <authorList>
            <person name="Wiegand S."/>
            <person name="Jogler M."/>
            <person name="Boedeker C."/>
            <person name="Pinto D."/>
            <person name="Vollmers J."/>
            <person name="Rivas-Marin E."/>
            <person name="Kohn T."/>
            <person name="Peeters S.H."/>
            <person name="Heuer A."/>
            <person name="Rast P."/>
            <person name="Oberbeckmann S."/>
            <person name="Bunk B."/>
            <person name="Jeske O."/>
            <person name="Meyerdierks A."/>
            <person name="Storesund J.E."/>
            <person name="Kallscheuer N."/>
            <person name="Luecker S."/>
            <person name="Lage O.M."/>
            <person name="Pohl T."/>
            <person name="Merkel B.J."/>
            <person name="Hornburger P."/>
            <person name="Mueller R.-W."/>
            <person name="Bruemmer F."/>
            <person name="Labrenz M."/>
            <person name="Spormann A.M."/>
            <person name="Op den Camp H."/>
            <person name="Overmann J."/>
            <person name="Amann R."/>
            <person name="Jetten M.S.M."/>
            <person name="Mascher T."/>
            <person name="Medema M.H."/>
            <person name="Devos D.P."/>
            <person name="Kaster A.-K."/>
            <person name="Ovreas L."/>
            <person name="Rohde M."/>
            <person name="Galperin M.Y."/>
            <person name="Jogler C."/>
        </authorList>
    </citation>
    <scope>NUCLEOTIDE SEQUENCE [LARGE SCALE GENOMIC DNA]</scope>
    <source>
        <strain evidence="3 4">Mal4</strain>
    </source>
</reference>
<evidence type="ECO:0000313" key="3">
    <source>
        <dbReference type="EMBL" id="QDU37240.1"/>
    </source>
</evidence>
<dbReference type="OrthoDB" id="227009at2"/>
<dbReference type="PANTHER" id="PTHR14136:SF17">
    <property type="entry name" value="BTB_POZ DOMAIN-CONTAINING PROTEIN KCTD9"/>
    <property type="match status" value="1"/>
</dbReference>
<keyword evidence="4" id="KW-1185">Reference proteome</keyword>
<feature type="transmembrane region" description="Helical" evidence="2">
    <location>
        <begin position="679"/>
        <end position="696"/>
    </location>
</feature>
<evidence type="ECO:0000256" key="1">
    <source>
        <dbReference type="SAM" id="MobiDB-lite"/>
    </source>
</evidence>
<keyword evidence="2" id="KW-0472">Membrane</keyword>